<evidence type="ECO:0000256" key="1">
    <source>
        <dbReference type="ARBA" id="ARBA00022723"/>
    </source>
</evidence>
<name>A0A4Q1BLB8_TREME</name>
<dbReference type="GO" id="GO:0005634">
    <property type="term" value="C:nucleus"/>
    <property type="evidence" value="ECO:0007669"/>
    <property type="project" value="TreeGrafter"/>
</dbReference>
<evidence type="ECO:0000256" key="6">
    <source>
        <dbReference type="ARBA" id="ARBA00023242"/>
    </source>
</evidence>
<feature type="compositionally biased region" description="Basic and acidic residues" evidence="7">
    <location>
        <begin position="9"/>
        <end position="21"/>
    </location>
</feature>
<dbReference type="PANTHER" id="PTHR31944:SF131">
    <property type="entry name" value="HEME-RESPONSIVE ZINC FINGER TRANSCRIPTION FACTOR HAP1"/>
    <property type="match status" value="1"/>
</dbReference>
<comment type="caution">
    <text evidence="9">The sequence shown here is derived from an EMBL/GenBank/DDBJ whole genome shotgun (WGS) entry which is preliminary data.</text>
</comment>
<keyword evidence="3" id="KW-0805">Transcription regulation</keyword>
<dbReference type="Proteomes" id="UP000289152">
    <property type="component" value="Unassembled WGS sequence"/>
</dbReference>
<dbReference type="STRING" id="5217.A0A4Q1BLB8"/>
<feature type="compositionally biased region" description="Polar residues" evidence="7">
    <location>
        <begin position="160"/>
        <end position="175"/>
    </location>
</feature>
<dbReference type="PANTHER" id="PTHR31944">
    <property type="entry name" value="HEME-RESPONSIVE ZINC FINGER TRANSCRIPTION FACTOR HAP1"/>
    <property type="match status" value="1"/>
</dbReference>
<dbReference type="SMART" id="SM00066">
    <property type="entry name" value="GAL4"/>
    <property type="match status" value="1"/>
</dbReference>
<evidence type="ECO:0000313" key="9">
    <source>
        <dbReference type="EMBL" id="RXK38589.1"/>
    </source>
</evidence>
<dbReference type="GO" id="GO:0000978">
    <property type="term" value="F:RNA polymerase II cis-regulatory region sequence-specific DNA binding"/>
    <property type="evidence" value="ECO:0007669"/>
    <property type="project" value="TreeGrafter"/>
</dbReference>
<dbReference type="GO" id="GO:0001228">
    <property type="term" value="F:DNA-binding transcription activator activity, RNA polymerase II-specific"/>
    <property type="evidence" value="ECO:0007669"/>
    <property type="project" value="TreeGrafter"/>
</dbReference>
<feature type="compositionally biased region" description="Low complexity" evidence="7">
    <location>
        <begin position="199"/>
        <end position="213"/>
    </location>
</feature>
<feature type="region of interest" description="Disordered" evidence="7">
    <location>
        <begin position="310"/>
        <end position="457"/>
    </location>
</feature>
<dbReference type="CDD" id="cd00067">
    <property type="entry name" value="GAL4"/>
    <property type="match status" value="1"/>
</dbReference>
<dbReference type="Pfam" id="PF00172">
    <property type="entry name" value="Zn_clus"/>
    <property type="match status" value="1"/>
</dbReference>
<evidence type="ECO:0000256" key="7">
    <source>
        <dbReference type="SAM" id="MobiDB-lite"/>
    </source>
</evidence>
<evidence type="ECO:0000256" key="5">
    <source>
        <dbReference type="ARBA" id="ARBA00023163"/>
    </source>
</evidence>
<feature type="compositionally biased region" description="Basic residues" evidence="7">
    <location>
        <begin position="413"/>
        <end position="442"/>
    </location>
</feature>
<feature type="region of interest" description="Disordered" evidence="7">
    <location>
        <begin position="536"/>
        <end position="640"/>
    </location>
</feature>
<keyword evidence="6" id="KW-0539">Nucleus</keyword>
<feature type="compositionally biased region" description="Polar residues" evidence="7">
    <location>
        <begin position="339"/>
        <end position="354"/>
    </location>
</feature>
<evidence type="ECO:0000256" key="4">
    <source>
        <dbReference type="ARBA" id="ARBA00023125"/>
    </source>
</evidence>
<feature type="compositionally biased region" description="Low complexity" evidence="7">
    <location>
        <begin position="24"/>
        <end position="33"/>
    </location>
</feature>
<feature type="region of interest" description="Disordered" evidence="7">
    <location>
        <begin position="667"/>
        <end position="697"/>
    </location>
</feature>
<dbReference type="EMBL" id="SDIL01000045">
    <property type="protein sequence ID" value="RXK38589.1"/>
    <property type="molecule type" value="Genomic_DNA"/>
</dbReference>
<accession>A0A4Q1BLB8</accession>
<organism evidence="9 10">
    <name type="scientific">Tremella mesenterica</name>
    <name type="common">Jelly fungus</name>
    <dbReference type="NCBI Taxonomy" id="5217"/>
    <lineage>
        <taxon>Eukaryota</taxon>
        <taxon>Fungi</taxon>
        <taxon>Dikarya</taxon>
        <taxon>Basidiomycota</taxon>
        <taxon>Agaricomycotina</taxon>
        <taxon>Tremellomycetes</taxon>
        <taxon>Tremellales</taxon>
        <taxon>Tremellaceae</taxon>
        <taxon>Tremella</taxon>
    </lineage>
</organism>
<feature type="compositionally biased region" description="Basic and acidic residues" evidence="7">
    <location>
        <begin position="593"/>
        <end position="618"/>
    </location>
</feature>
<reference evidence="9 10" key="1">
    <citation type="submission" date="2016-06" db="EMBL/GenBank/DDBJ databases">
        <title>Evolution of pathogenesis and genome organization in the Tremellales.</title>
        <authorList>
            <person name="Cuomo C."/>
            <person name="Litvintseva A."/>
            <person name="Heitman J."/>
            <person name="Chen Y."/>
            <person name="Sun S."/>
            <person name="Springer D."/>
            <person name="Dromer F."/>
            <person name="Young S."/>
            <person name="Zeng Q."/>
            <person name="Chapman S."/>
            <person name="Gujja S."/>
            <person name="Saif S."/>
            <person name="Birren B."/>
        </authorList>
    </citation>
    <scope>NUCLEOTIDE SEQUENCE [LARGE SCALE GENOMIC DNA]</scope>
    <source>
        <strain evidence="9 10">ATCC 28783</strain>
    </source>
</reference>
<evidence type="ECO:0000256" key="2">
    <source>
        <dbReference type="ARBA" id="ARBA00022833"/>
    </source>
</evidence>
<feature type="compositionally biased region" description="Basic and acidic residues" evidence="7">
    <location>
        <begin position="313"/>
        <end position="327"/>
    </location>
</feature>
<feature type="domain" description="Zn(2)-C6 fungal-type" evidence="8">
    <location>
        <begin position="499"/>
        <end position="530"/>
    </location>
</feature>
<evidence type="ECO:0000259" key="8">
    <source>
        <dbReference type="PROSITE" id="PS50048"/>
    </source>
</evidence>
<keyword evidence="4" id="KW-0238">DNA-binding</keyword>
<dbReference type="OrthoDB" id="39175at2759"/>
<keyword evidence="2" id="KW-0862">Zinc</keyword>
<dbReference type="VEuPathDB" id="FungiDB:TREMEDRAFT_62248"/>
<keyword evidence="5" id="KW-0804">Transcription</keyword>
<gene>
    <name evidence="9" type="ORF">M231_04095</name>
</gene>
<dbReference type="AlphaFoldDB" id="A0A4Q1BLB8"/>
<dbReference type="PROSITE" id="PS50048">
    <property type="entry name" value="ZN2_CY6_FUNGAL_2"/>
    <property type="match status" value="1"/>
</dbReference>
<keyword evidence="10" id="KW-1185">Reference proteome</keyword>
<proteinExistence type="predicted"/>
<dbReference type="InParanoid" id="A0A4Q1BLB8"/>
<dbReference type="Gene3D" id="4.10.240.10">
    <property type="entry name" value="Zn(2)-C6 fungal-type DNA-binding domain"/>
    <property type="match status" value="1"/>
</dbReference>
<evidence type="ECO:0000313" key="10">
    <source>
        <dbReference type="Proteomes" id="UP000289152"/>
    </source>
</evidence>
<feature type="region of interest" description="Disordered" evidence="7">
    <location>
        <begin position="1"/>
        <end position="232"/>
    </location>
</feature>
<evidence type="ECO:0000256" key="3">
    <source>
        <dbReference type="ARBA" id="ARBA00023015"/>
    </source>
</evidence>
<feature type="compositionally biased region" description="Polar residues" evidence="7">
    <location>
        <begin position="565"/>
        <end position="576"/>
    </location>
</feature>
<protein>
    <recommendedName>
        <fullName evidence="8">Zn(2)-C6 fungal-type domain-containing protein</fullName>
    </recommendedName>
</protein>
<feature type="compositionally biased region" description="Low complexity" evidence="7">
    <location>
        <begin position="390"/>
        <end position="410"/>
    </location>
</feature>
<dbReference type="GO" id="GO:0008270">
    <property type="term" value="F:zinc ion binding"/>
    <property type="evidence" value="ECO:0007669"/>
    <property type="project" value="InterPro"/>
</dbReference>
<dbReference type="InterPro" id="IPR001138">
    <property type="entry name" value="Zn2Cys6_DnaBD"/>
</dbReference>
<feature type="compositionally biased region" description="Low complexity" evidence="7">
    <location>
        <begin position="64"/>
        <end position="74"/>
    </location>
</feature>
<dbReference type="InterPro" id="IPR036864">
    <property type="entry name" value="Zn2-C6_fun-type_DNA-bd_sf"/>
</dbReference>
<sequence>MSIVPMTVIEDRQDDKMDKHLPSHKLSLSSSSPRLPPLNDNGKLSPFDTVNTSFPSVEKKEESSLQSSRTSSPSTGIELHQSLKRRSPSPPRPSSLRILLRRDSDKSSSPKLPRLILPPIDGRSMRRRSASPVRLVTPWQSQSRLPTLPSPQPGPIPATATLSPPGTAGSSSTIRSIGVAPLHGSDFGRRLSGPGQPATPSSETNSLNTLLLPRKPPETAIPAPSSAPVASLTWPPTGMISGVTNATDRASTSMKNYPSPEAWFALASTSRDRHRWSREMLQGYHLGVEDTIRAMENGIVGVNGRQFPRPVHIKHDIPRHTMDEYPRRIHPPPRPSPRTLYQTPISTSPGTPTHPSGLPRSFPVDLGQHNHPAHPKHSLPHQPVYSPYGSHHPTSQSKQSPSPTHSPQTSLRPHPHPHPHPHPQHHLQHPHMQHQHLQHFRHSYPSVPGPSSRTTSLSNSMAAMRTHDNYLPLLFQRQTSPGMMGSPNNPERRTRQPISCYGCRQRKLKCDGIKPCCQCVRRGNDKECDYAPMVRRRGKGKKHDRSENSSQSADDTPKRDHFHTSRSPSVLETNPNPMEDSSHRSRSYGRSESLPKRSKGGEVEVMKRVDSNENEHDGQVSQDETNGFEDERLTQQEEDVQLRTITLSPEQDIRPVLHSPLSVKAEISSPMTERHPSPSPNPTIEEEVVPADFRECK</sequence>
<keyword evidence="1" id="KW-0479">Metal-binding</keyword>
<dbReference type="InterPro" id="IPR051430">
    <property type="entry name" value="Fungal_TF_Env_Response"/>
</dbReference>
<feature type="compositionally biased region" description="Low complexity" evidence="7">
    <location>
        <begin position="222"/>
        <end position="231"/>
    </location>
</feature>
<dbReference type="PROSITE" id="PS00463">
    <property type="entry name" value="ZN2_CY6_FUNGAL_1"/>
    <property type="match status" value="1"/>
</dbReference>
<dbReference type="SUPFAM" id="SSF57701">
    <property type="entry name" value="Zn2/Cys6 DNA-binding domain"/>
    <property type="match status" value="1"/>
</dbReference>